<evidence type="ECO:0000313" key="5">
    <source>
        <dbReference type="Proteomes" id="UP001430306"/>
    </source>
</evidence>
<feature type="transmembrane region" description="Helical" evidence="2">
    <location>
        <begin position="20"/>
        <end position="50"/>
    </location>
</feature>
<dbReference type="Proteomes" id="UP001430306">
    <property type="component" value="Unassembled WGS sequence"/>
</dbReference>
<keyword evidence="2" id="KW-1133">Transmembrane helix</keyword>
<dbReference type="RefSeq" id="WP_230255327.1">
    <property type="nucleotide sequence ID" value="NZ_JAJKFV010000029.1"/>
</dbReference>
<dbReference type="EMBL" id="JAJKFW010000006">
    <property type="protein sequence ID" value="MCC9641265.1"/>
    <property type="molecule type" value="Genomic_DNA"/>
</dbReference>
<feature type="compositionally biased region" description="Basic and acidic residues" evidence="1">
    <location>
        <begin position="141"/>
        <end position="150"/>
    </location>
</feature>
<dbReference type="PANTHER" id="PTHR37938">
    <property type="entry name" value="BLL0215 PROTEIN"/>
    <property type="match status" value="1"/>
</dbReference>
<evidence type="ECO:0000256" key="2">
    <source>
        <dbReference type="SAM" id="Phobius"/>
    </source>
</evidence>
<feature type="domain" description="YdbS-like PH" evidence="3">
    <location>
        <begin position="59"/>
        <end position="131"/>
    </location>
</feature>
<keyword evidence="2" id="KW-0812">Transmembrane</keyword>
<accession>A0ABS8NCJ5</accession>
<sequence>MNDPDEKILWEAEFNPKVKTYWLISAVLTSFLTIVLIPFLPLIIPIAWLIADKYLASHRCTLTERTLKVGRGILVRQEKTVPLDRITDLGLVQGPIMRALELEAVSVETAGQSGPGSLVRLTGIREGRAFRDAVLKQRDLVSGSETRRGESPVATPPSLDANSHETLVEIRDILRRMEERSQTL</sequence>
<organism evidence="4 5">
    <name type="scientific">Rhodopirellula halodulae</name>
    <dbReference type="NCBI Taxonomy" id="2894198"/>
    <lineage>
        <taxon>Bacteria</taxon>
        <taxon>Pseudomonadati</taxon>
        <taxon>Planctomycetota</taxon>
        <taxon>Planctomycetia</taxon>
        <taxon>Pirellulales</taxon>
        <taxon>Pirellulaceae</taxon>
        <taxon>Rhodopirellula</taxon>
    </lineage>
</organism>
<comment type="caution">
    <text evidence="4">The sequence shown here is derived from an EMBL/GenBank/DDBJ whole genome shotgun (WGS) entry which is preliminary data.</text>
</comment>
<proteinExistence type="predicted"/>
<dbReference type="Pfam" id="PF03703">
    <property type="entry name" value="bPH_2"/>
    <property type="match status" value="1"/>
</dbReference>
<keyword evidence="2" id="KW-0472">Membrane</keyword>
<evidence type="ECO:0000259" key="3">
    <source>
        <dbReference type="Pfam" id="PF03703"/>
    </source>
</evidence>
<reference evidence="4" key="1">
    <citation type="submission" date="2021-11" db="EMBL/GenBank/DDBJ databases">
        <title>Genome sequence.</title>
        <authorList>
            <person name="Sun Q."/>
        </authorList>
    </citation>
    <scope>NUCLEOTIDE SEQUENCE</scope>
    <source>
        <strain evidence="4">JC740</strain>
    </source>
</reference>
<keyword evidence="5" id="KW-1185">Reference proteome</keyword>
<feature type="region of interest" description="Disordered" evidence="1">
    <location>
        <begin position="141"/>
        <end position="160"/>
    </location>
</feature>
<evidence type="ECO:0000256" key="1">
    <source>
        <dbReference type="SAM" id="MobiDB-lite"/>
    </source>
</evidence>
<protein>
    <submittedName>
        <fullName evidence="4">PH domain-containing protein</fullName>
    </submittedName>
</protein>
<evidence type="ECO:0000313" key="4">
    <source>
        <dbReference type="EMBL" id="MCC9641265.1"/>
    </source>
</evidence>
<gene>
    <name evidence="4" type="ORF">LOC71_03190</name>
</gene>
<dbReference type="InterPro" id="IPR005182">
    <property type="entry name" value="YdbS-like_PH"/>
</dbReference>
<name>A0ABS8NCJ5_9BACT</name>
<dbReference type="PANTHER" id="PTHR37938:SF1">
    <property type="entry name" value="BLL0215 PROTEIN"/>
    <property type="match status" value="1"/>
</dbReference>